<protein>
    <submittedName>
        <fullName evidence="1">Uncharacterized protein</fullName>
    </submittedName>
</protein>
<sequence>MKGSRPCKPTGQKCDYVERKQYDRTFTNDSGLPLEVDERTDSSSSLGVSVVSIKVYCEHAASESDDDTELVVFPHVNGNGIPSTKKLAKRLRTVRRVDGVGWTVDMDGEVSMHIFTKETYTLQRMLTGKISGIREGLLVITVLVIVSADRIMKLAGLSVLITPEFVTNSLVEQA</sequence>
<dbReference type="InParanoid" id="A0A1B7MRE5"/>
<reference evidence="1 2" key="1">
    <citation type="submission" date="2016-06" db="EMBL/GenBank/DDBJ databases">
        <title>Comparative genomics of the ectomycorrhizal sister species Rhizopogon vinicolor and Rhizopogon vesiculosus (Basidiomycota: Boletales) reveals a divergence of the mating type B locus.</title>
        <authorList>
            <consortium name="DOE Joint Genome Institute"/>
            <person name="Mujic A.B."/>
            <person name="Kuo A."/>
            <person name="Tritt A."/>
            <person name="Lipzen A."/>
            <person name="Chen C."/>
            <person name="Johnson J."/>
            <person name="Sharma A."/>
            <person name="Barry K."/>
            <person name="Grigoriev I.V."/>
            <person name="Spatafora J.W."/>
        </authorList>
    </citation>
    <scope>NUCLEOTIDE SEQUENCE [LARGE SCALE GENOMIC DNA]</scope>
    <source>
        <strain evidence="1 2">AM-OR11-026</strain>
    </source>
</reference>
<name>A0A1B7MRE5_9AGAM</name>
<proteinExistence type="predicted"/>
<dbReference type="Proteomes" id="UP000092154">
    <property type="component" value="Unassembled WGS sequence"/>
</dbReference>
<evidence type="ECO:0000313" key="1">
    <source>
        <dbReference type="EMBL" id="OAX35163.1"/>
    </source>
</evidence>
<organism evidence="1 2">
    <name type="scientific">Rhizopogon vinicolor AM-OR11-026</name>
    <dbReference type="NCBI Taxonomy" id="1314800"/>
    <lineage>
        <taxon>Eukaryota</taxon>
        <taxon>Fungi</taxon>
        <taxon>Dikarya</taxon>
        <taxon>Basidiomycota</taxon>
        <taxon>Agaricomycotina</taxon>
        <taxon>Agaricomycetes</taxon>
        <taxon>Agaricomycetidae</taxon>
        <taxon>Boletales</taxon>
        <taxon>Suillineae</taxon>
        <taxon>Rhizopogonaceae</taxon>
        <taxon>Rhizopogon</taxon>
    </lineage>
</organism>
<evidence type="ECO:0000313" key="2">
    <source>
        <dbReference type="Proteomes" id="UP000092154"/>
    </source>
</evidence>
<dbReference type="AlphaFoldDB" id="A0A1B7MRE5"/>
<keyword evidence="2" id="KW-1185">Reference proteome</keyword>
<dbReference type="EMBL" id="KV448526">
    <property type="protein sequence ID" value="OAX35163.1"/>
    <property type="molecule type" value="Genomic_DNA"/>
</dbReference>
<accession>A0A1B7MRE5</accession>
<gene>
    <name evidence="1" type="ORF">K503DRAFT_858782</name>
</gene>